<gene>
    <name evidence="6" type="primary">acc</name>
    <name evidence="6" type="ORF">IZ6_04370</name>
</gene>
<keyword evidence="7" id="KW-1185">Reference proteome</keyword>
<dbReference type="AlphaFoldDB" id="A0A6S6QR08"/>
<reference evidence="6 7" key="1">
    <citation type="submission" date="2020-08" db="EMBL/GenBank/DDBJ databases">
        <title>Genome sequence of Rhizobiales bacterium strain IZ6.</title>
        <authorList>
            <person name="Nakai R."/>
            <person name="Naganuma T."/>
        </authorList>
    </citation>
    <scope>NUCLEOTIDE SEQUENCE [LARGE SCALE GENOMIC DNA]</scope>
    <source>
        <strain evidence="6 7">IZ6</strain>
    </source>
</reference>
<dbReference type="KEGG" id="tso:IZ6_04370"/>
<protein>
    <submittedName>
        <fullName evidence="6">Phosphoribosylglycinamide formyltransferase 2</fullName>
    </submittedName>
</protein>
<evidence type="ECO:0000313" key="6">
    <source>
        <dbReference type="EMBL" id="BCJ89702.1"/>
    </source>
</evidence>
<keyword evidence="2 4" id="KW-0547">Nucleotide-binding</keyword>
<keyword evidence="1" id="KW-0436">Ligase</keyword>
<evidence type="ECO:0000259" key="5">
    <source>
        <dbReference type="PROSITE" id="PS50975"/>
    </source>
</evidence>
<dbReference type="GO" id="GO:0046872">
    <property type="term" value="F:metal ion binding"/>
    <property type="evidence" value="ECO:0007669"/>
    <property type="project" value="InterPro"/>
</dbReference>
<evidence type="ECO:0000313" key="7">
    <source>
        <dbReference type="Proteomes" id="UP000515317"/>
    </source>
</evidence>
<dbReference type="GO" id="GO:0016874">
    <property type="term" value="F:ligase activity"/>
    <property type="evidence" value="ECO:0007669"/>
    <property type="project" value="UniProtKB-KW"/>
</dbReference>
<evidence type="ECO:0000256" key="2">
    <source>
        <dbReference type="ARBA" id="ARBA00022741"/>
    </source>
</evidence>
<dbReference type="InterPro" id="IPR011761">
    <property type="entry name" value="ATP-grasp"/>
</dbReference>
<dbReference type="SUPFAM" id="SSF56059">
    <property type="entry name" value="Glutathione synthetase ATP-binding domain-like"/>
    <property type="match status" value="1"/>
</dbReference>
<sequence length="409" mass="45161">MTAAPARRLRILLTEGASTSAREAVTALGLAGHHIEIMDPDVHCISRFSRFVRKVHRCPPIASHPKAYLEFALELSRTGQFDVLLPIHEQGLIFSKALHRIPEGTSIALPAYEAYSTGLDKWTFSQKMRELGMPQPQTRVIDNAADIPDPGTPFIVKRPMSTASRGVQVVKTKDDAAAARVQTGGEHGPIIIQDFIDAPLEHAQLLFDHGRFVAMHGYRQIIRGAGGGEALKESVWRLRVKTEMEKFAKALNWHGAISLDYLWKDETPYFVDCNPRLVEPMSAHFSGLDLAGLLVRISLGESPEEAPPSKTGVRTRLSLQALLGAALRHNSRIEIIREIFRFMTASGEYSDSVEELTPVWLDWMSALPCAATGLAVLVYPKTSHILPSRGWGAGLLTAESIRIIRDEIA</sequence>
<dbReference type="Gene3D" id="3.30.470.20">
    <property type="entry name" value="ATP-grasp fold, B domain"/>
    <property type="match status" value="2"/>
</dbReference>
<dbReference type="GO" id="GO:0016740">
    <property type="term" value="F:transferase activity"/>
    <property type="evidence" value="ECO:0007669"/>
    <property type="project" value="UniProtKB-KW"/>
</dbReference>
<dbReference type="PROSITE" id="PS50975">
    <property type="entry name" value="ATP_GRASP"/>
    <property type="match status" value="1"/>
</dbReference>
<dbReference type="Pfam" id="PF02655">
    <property type="entry name" value="ATP-grasp_3"/>
    <property type="match status" value="1"/>
</dbReference>
<keyword evidence="3 4" id="KW-0067">ATP-binding</keyword>
<dbReference type="PANTHER" id="PTHR43055:SF1">
    <property type="entry name" value="FORMATE-DEPENDENT PHOSPHORIBOSYLGLYCINAMIDE FORMYLTRANSFERASE"/>
    <property type="match status" value="1"/>
</dbReference>
<evidence type="ECO:0000256" key="4">
    <source>
        <dbReference type="PROSITE-ProRule" id="PRU00409"/>
    </source>
</evidence>
<evidence type="ECO:0000256" key="1">
    <source>
        <dbReference type="ARBA" id="ARBA00022598"/>
    </source>
</evidence>
<dbReference type="GO" id="GO:0005524">
    <property type="term" value="F:ATP binding"/>
    <property type="evidence" value="ECO:0007669"/>
    <property type="project" value="UniProtKB-UniRule"/>
</dbReference>
<proteinExistence type="predicted"/>
<name>A0A6S6QR08_9HYPH</name>
<dbReference type="InterPro" id="IPR003806">
    <property type="entry name" value="ATP-grasp_PylC-type"/>
</dbReference>
<feature type="domain" description="ATP-grasp" evidence="5">
    <location>
        <begin position="125"/>
        <end position="299"/>
    </location>
</feature>
<keyword evidence="6" id="KW-0808">Transferase</keyword>
<dbReference type="RefSeq" id="WP_222876393.1">
    <property type="nucleotide sequence ID" value="NZ_AP023361.1"/>
</dbReference>
<dbReference type="GO" id="GO:0005829">
    <property type="term" value="C:cytosol"/>
    <property type="evidence" value="ECO:0007669"/>
    <property type="project" value="TreeGrafter"/>
</dbReference>
<dbReference type="EMBL" id="AP023361">
    <property type="protein sequence ID" value="BCJ89702.1"/>
    <property type="molecule type" value="Genomic_DNA"/>
</dbReference>
<evidence type="ECO:0000256" key="3">
    <source>
        <dbReference type="ARBA" id="ARBA00022840"/>
    </source>
</evidence>
<accession>A0A6S6QR08</accession>
<dbReference type="PANTHER" id="PTHR43055">
    <property type="entry name" value="FORMATE-DEPENDENT PHOSPHORIBOSYLGLYCINAMIDE FORMYLTRANSFERASE"/>
    <property type="match status" value="1"/>
</dbReference>
<organism evidence="6 7">
    <name type="scientific">Terrihabitans soli</name>
    <dbReference type="NCBI Taxonomy" id="708113"/>
    <lineage>
        <taxon>Bacteria</taxon>
        <taxon>Pseudomonadati</taxon>
        <taxon>Pseudomonadota</taxon>
        <taxon>Alphaproteobacteria</taxon>
        <taxon>Hyphomicrobiales</taxon>
        <taxon>Terrihabitans</taxon>
    </lineage>
</organism>
<dbReference type="Proteomes" id="UP000515317">
    <property type="component" value="Chromosome"/>
</dbReference>